<dbReference type="RefSeq" id="WP_411159103.1">
    <property type="nucleotide sequence ID" value="NZ_JBJOSA010000003.1"/>
</dbReference>
<evidence type="ECO:0008006" key="4">
    <source>
        <dbReference type="Google" id="ProtNLM"/>
    </source>
</evidence>
<evidence type="ECO:0000313" key="3">
    <source>
        <dbReference type="Proteomes" id="UP001628668"/>
    </source>
</evidence>
<reference evidence="2 3" key="1">
    <citation type="submission" date="2024-12" db="EMBL/GenBank/DDBJ databases">
        <authorList>
            <person name="Li X."/>
            <person name="Zhang D."/>
        </authorList>
    </citation>
    <scope>NUCLEOTIDE SEQUENCE [LARGE SCALE GENOMIC DNA]</scope>
    <source>
        <strain evidence="2 3">JCM19602</strain>
    </source>
</reference>
<gene>
    <name evidence="2" type="ORF">ACKA06_04840</name>
</gene>
<evidence type="ECO:0000313" key="2">
    <source>
        <dbReference type="EMBL" id="MFL8936110.1"/>
    </source>
</evidence>
<protein>
    <recommendedName>
        <fullName evidence="4">ATP synthase F0 subunit 6</fullName>
    </recommendedName>
</protein>
<accession>A0ABW8VL50</accession>
<dbReference type="Proteomes" id="UP001628668">
    <property type="component" value="Unassembled WGS sequence"/>
</dbReference>
<keyword evidence="1" id="KW-0472">Membrane</keyword>
<organism evidence="2 3">
    <name type="scientific">Rossellomorea oryzaecorticis</name>
    <dbReference type="NCBI Taxonomy" id="1396505"/>
    <lineage>
        <taxon>Bacteria</taxon>
        <taxon>Bacillati</taxon>
        <taxon>Bacillota</taxon>
        <taxon>Bacilli</taxon>
        <taxon>Bacillales</taxon>
        <taxon>Bacillaceae</taxon>
        <taxon>Rossellomorea</taxon>
    </lineage>
</organism>
<dbReference type="EMBL" id="JBJOSA010000003">
    <property type="protein sequence ID" value="MFL8936110.1"/>
    <property type="molecule type" value="Genomic_DNA"/>
</dbReference>
<keyword evidence="1" id="KW-1133">Transmembrane helix</keyword>
<feature type="transmembrane region" description="Helical" evidence="1">
    <location>
        <begin position="93"/>
        <end position="112"/>
    </location>
</feature>
<name>A0ABW8VL50_9BACI</name>
<sequence>MKKRNLLILLMALLPWLSLPFIGSKTFKRFLPGTFFMSIYLLVEGSVAEKRNWWSFSSSLKPNVLAELPLIFGPFFIGSLWIFKFTYGKFMSYFVTNLIVDAFFTIVMLNWFKKIKYVTLRKFTRLQLSLLFLVKSISMYGFQFLYEKVFSGRFKPDHQPERVQKPLFAVKR</sequence>
<feature type="transmembrane region" description="Helical" evidence="1">
    <location>
        <begin position="124"/>
        <end position="146"/>
    </location>
</feature>
<feature type="transmembrane region" description="Helical" evidence="1">
    <location>
        <begin position="68"/>
        <end position="87"/>
    </location>
</feature>
<evidence type="ECO:0000256" key="1">
    <source>
        <dbReference type="SAM" id="Phobius"/>
    </source>
</evidence>
<keyword evidence="1" id="KW-0812">Transmembrane</keyword>
<comment type="caution">
    <text evidence="2">The sequence shown here is derived from an EMBL/GenBank/DDBJ whole genome shotgun (WGS) entry which is preliminary data.</text>
</comment>
<proteinExistence type="predicted"/>
<keyword evidence="3" id="KW-1185">Reference proteome</keyword>